<sequence length="185" mass="20904">MPGAPTDLTGWIASRSRTWLDLASVLDVDNLIVIGDQLVRIPRHGGAPLATRQELQALCEAHPRARGIGRAREALEQVRVGADSPPETKMRLALIRSGLPEPELQISPSPENPYAPKGDLGYRQLSLVLQYEGGHHRTPEQYSRDLNREREWASYGWSSLRYDVSDLRSEFARAIVEVDRRFRRI</sequence>
<comment type="caution">
    <text evidence="1">The sequence shown here is derived from an EMBL/GenBank/DDBJ whole genome shotgun (WGS) entry which is preliminary data.</text>
</comment>
<accession>A0ABQ3GBX8</accession>
<organism evidence="1 2">
    <name type="scientific">Zhihengliuella salsuginis</name>
    <dbReference type="NCBI Taxonomy" id="578222"/>
    <lineage>
        <taxon>Bacteria</taxon>
        <taxon>Bacillati</taxon>
        <taxon>Actinomycetota</taxon>
        <taxon>Actinomycetes</taxon>
        <taxon>Micrococcales</taxon>
        <taxon>Micrococcaceae</taxon>
        <taxon>Zhihengliuella</taxon>
    </lineage>
</organism>
<evidence type="ECO:0008006" key="3">
    <source>
        <dbReference type="Google" id="ProtNLM"/>
    </source>
</evidence>
<protein>
    <recommendedName>
        <fullName evidence="3">DUF559 domain-containing protein</fullName>
    </recommendedName>
</protein>
<reference evidence="2" key="1">
    <citation type="journal article" date="2019" name="Int. J. Syst. Evol. Microbiol.">
        <title>The Global Catalogue of Microorganisms (GCM) 10K type strain sequencing project: providing services to taxonomists for standard genome sequencing and annotation.</title>
        <authorList>
            <consortium name="The Broad Institute Genomics Platform"/>
            <consortium name="The Broad Institute Genome Sequencing Center for Infectious Disease"/>
            <person name="Wu L."/>
            <person name="Ma J."/>
        </authorList>
    </citation>
    <scope>NUCLEOTIDE SEQUENCE [LARGE SCALE GENOMIC DNA]</scope>
    <source>
        <strain evidence="2">KCTC 19466</strain>
    </source>
</reference>
<dbReference type="EMBL" id="BMXK01000001">
    <property type="protein sequence ID" value="GHC99917.1"/>
    <property type="molecule type" value="Genomic_DNA"/>
</dbReference>
<gene>
    <name evidence="1" type="ORF">GCM10008096_02580</name>
</gene>
<evidence type="ECO:0000313" key="1">
    <source>
        <dbReference type="EMBL" id="GHC99917.1"/>
    </source>
</evidence>
<proteinExistence type="predicted"/>
<name>A0ABQ3GBX8_9MICC</name>
<keyword evidence="2" id="KW-1185">Reference proteome</keyword>
<dbReference type="Proteomes" id="UP000642819">
    <property type="component" value="Unassembled WGS sequence"/>
</dbReference>
<evidence type="ECO:0000313" key="2">
    <source>
        <dbReference type="Proteomes" id="UP000642819"/>
    </source>
</evidence>